<feature type="active site" description="Nucleophile" evidence="4">
    <location>
        <position position="54"/>
    </location>
</feature>
<dbReference type="InterPro" id="IPR020095">
    <property type="entry name" value="PsdUridine_synth_TruA_C"/>
</dbReference>
<dbReference type="OrthoDB" id="9811823at2"/>
<dbReference type="Pfam" id="PF01416">
    <property type="entry name" value="PseudoU_synth_1"/>
    <property type="match status" value="2"/>
</dbReference>
<feature type="domain" description="Pseudouridine synthase I TruA alpha/beta" evidence="6">
    <location>
        <begin position="145"/>
        <end position="255"/>
    </location>
</feature>
<evidence type="ECO:0000256" key="2">
    <source>
        <dbReference type="ARBA" id="ARBA00022694"/>
    </source>
</evidence>
<dbReference type="GO" id="GO:0003723">
    <property type="term" value="F:RNA binding"/>
    <property type="evidence" value="ECO:0007669"/>
    <property type="project" value="InterPro"/>
</dbReference>
<dbReference type="GO" id="GO:0031119">
    <property type="term" value="P:tRNA pseudouridine synthesis"/>
    <property type="evidence" value="ECO:0007669"/>
    <property type="project" value="UniProtKB-UniRule"/>
</dbReference>
<sequence>MQERKIKLVFSYRGTAYHGFQRQRVLPSVQGEMEKVLKRLVGHEVSLAVSGRTDAGVHARYQTAHFITTCGIPGERFVQAMNTFLPDDIVVLESKEMPFDFHARYDVVEKTYRYRILNQRQSDPFLLDRAYWVRVPLRIEQMRAAAEHFIGTHDFTSFCSVRTHVDSKVRTIYEIRIDVEERDPYVKGQGQDIWLTFRGSGFLYNMVRMLTGALLEVGKGRWTPEYVKDMLASKSPSVRKVNVPPQGLYLWDVKYKE</sequence>
<dbReference type="PANTHER" id="PTHR11142:SF0">
    <property type="entry name" value="TRNA PSEUDOURIDINE SYNTHASE-LIKE 1"/>
    <property type="match status" value="1"/>
</dbReference>
<keyword evidence="2 4" id="KW-0819">tRNA processing</keyword>
<evidence type="ECO:0000259" key="6">
    <source>
        <dbReference type="Pfam" id="PF01416"/>
    </source>
</evidence>
<dbReference type="HAMAP" id="MF_00171">
    <property type="entry name" value="TruA"/>
    <property type="match status" value="1"/>
</dbReference>
<comment type="caution">
    <text evidence="4">Lacks conserved residue(s) required for the propagation of feature annotation.</text>
</comment>
<accession>A0A0U5AQH5</accession>
<dbReference type="EC" id="5.4.99.12" evidence="4"/>
<dbReference type="Gene3D" id="3.30.70.580">
    <property type="entry name" value="Pseudouridine synthase I, catalytic domain, N-terminal subdomain"/>
    <property type="match status" value="1"/>
</dbReference>
<comment type="similarity">
    <text evidence="1 4 5">Belongs to the tRNA pseudouridine synthase TruA family.</text>
</comment>
<dbReference type="CDD" id="cd02570">
    <property type="entry name" value="PseudoU_synth_EcTruA"/>
    <property type="match status" value="1"/>
</dbReference>
<dbReference type="NCBIfam" id="TIGR00071">
    <property type="entry name" value="hisT_truA"/>
    <property type="match status" value="1"/>
</dbReference>
<dbReference type="InterPro" id="IPR020097">
    <property type="entry name" value="PsdUridine_synth_TruA_a/b_dom"/>
</dbReference>
<evidence type="ECO:0000313" key="7">
    <source>
        <dbReference type="EMBL" id="BAU26074.1"/>
    </source>
</evidence>
<reference evidence="7 8" key="1">
    <citation type="submission" date="2015-12" db="EMBL/GenBank/DDBJ databases">
        <title>Genome sequence of Aneurinibacillus soli.</title>
        <authorList>
            <person name="Lee J.S."/>
            <person name="Lee K.C."/>
            <person name="Kim K.K."/>
            <person name="Lee B.W."/>
        </authorList>
    </citation>
    <scope>NUCLEOTIDE SEQUENCE [LARGE SCALE GENOMIC DNA]</scope>
    <source>
        <strain evidence="7 8">CB4</strain>
    </source>
</reference>
<protein>
    <recommendedName>
        <fullName evidence="4">tRNA pseudouridine synthase A</fullName>
        <ecNumber evidence="4">5.4.99.12</ecNumber>
    </recommendedName>
    <alternativeName>
        <fullName evidence="4">tRNA pseudouridine(38-40) synthase</fullName>
    </alternativeName>
    <alternativeName>
        <fullName evidence="4">tRNA pseudouridylate synthase I</fullName>
    </alternativeName>
    <alternativeName>
        <fullName evidence="4">tRNA-uridine isomerase I</fullName>
    </alternativeName>
</protein>
<dbReference type="InterPro" id="IPR020094">
    <property type="entry name" value="TruA/RsuA/RluB/E/F_N"/>
</dbReference>
<dbReference type="PANTHER" id="PTHR11142">
    <property type="entry name" value="PSEUDOURIDYLATE SYNTHASE"/>
    <property type="match status" value="1"/>
</dbReference>
<dbReference type="InterPro" id="IPR001406">
    <property type="entry name" value="PsdUridine_synth_TruA"/>
</dbReference>
<dbReference type="EMBL" id="AP017312">
    <property type="protein sequence ID" value="BAU26074.1"/>
    <property type="molecule type" value="Genomic_DNA"/>
</dbReference>
<dbReference type="FunFam" id="3.30.70.580:FF:000001">
    <property type="entry name" value="tRNA pseudouridine synthase A"/>
    <property type="match status" value="1"/>
</dbReference>
<dbReference type="PIRSF" id="PIRSF001430">
    <property type="entry name" value="tRNA_psdUrid_synth"/>
    <property type="match status" value="1"/>
</dbReference>
<dbReference type="GO" id="GO:0160147">
    <property type="term" value="F:tRNA pseudouridine(38-40) synthase activity"/>
    <property type="evidence" value="ECO:0007669"/>
    <property type="project" value="UniProtKB-EC"/>
</dbReference>
<comment type="subunit">
    <text evidence="4">Homodimer.</text>
</comment>
<keyword evidence="8" id="KW-1185">Reference proteome</keyword>
<dbReference type="RefSeq" id="WP_096463153.1">
    <property type="nucleotide sequence ID" value="NZ_AP017312.1"/>
</dbReference>
<dbReference type="KEGG" id="asoc:CB4_00163"/>
<dbReference type="Proteomes" id="UP000217696">
    <property type="component" value="Chromosome"/>
</dbReference>
<proteinExistence type="inferred from homology"/>
<dbReference type="InterPro" id="IPR020103">
    <property type="entry name" value="PsdUridine_synth_cat_dom_sf"/>
</dbReference>
<gene>
    <name evidence="4 7" type="primary">truA</name>
    <name evidence="7" type="ORF">CB4_00163</name>
</gene>
<evidence type="ECO:0000256" key="5">
    <source>
        <dbReference type="RuleBase" id="RU003792"/>
    </source>
</evidence>
<organism evidence="7 8">
    <name type="scientific">Aneurinibacillus soli</name>
    <dbReference type="NCBI Taxonomy" id="1500254"/>
    <lineage>
        <taxon>Bacteria</taxon>
        <taxon>Bacillati</taxon>
        <taxon>Bacillota</taxon>
        <taxon>Bacilli</taxon>
        <taxon>Bacillales</taxon>
        <taxon>Paenibacillaceae</taxon>
        <taxon>Aneurinibacillus group</taxon>
        <taxon>Aneurinibacillus</taxon>
    </lineage>
</organism>
<keyword evidence="3 4" id="KW-0413">Isomerase</keyword>
<dbReference type="AlphaFoldDB" id="A0A0U5AQH5"/>
<dbReference type="Gene3D" id="3.30.70.660">
    <property type="entry name" value="Pseudouridine synthase I, catalytic domain, C-terminal subdomain"/>
    <property type="match status" value="1"/>
</dbReference>
<evidence type="ECO:0000256" key="1">
    <source>
        <dbReference type="ARBA" id="ARBA00009375"/>
    </source>
</evidence>
<evidence type="ECO:0000256" key="4">
    <source>
        <dbReference type="HAMAP-Rule" id="MF_00171"/>
    </source>
</evidence>
<feature type="binding site" evidence="4">
    <location>
        <position position="112"/>
    </location>
    <ligand>
        <name>substrate</name>
    </ligand>
</feature>
<dbReference type="SUPFAM" id="SSF55120">
    <property type="entry name" value="Pseudouridine synthase"/>
    <property type="match status" value="1"/>
</dbReference>
<comment type="catalytic activity">
    <reaction evidence="4 5">
        <text>uridine(38/39/40) in tRNA = pseudouridine(38/39/40) in tRNA</text>
        <dbReference type="Rhea" id="RHEA:22376"/>
        <dbReference type="Rhea" id="RHEA-COMP:10085"/>
        <dbReference type="Rhea" id="RHEA-COMP:10087"/>
        <dbReference type="ChEBI" id="CHEBI:65314"/>
        <dbReference type="ChEBI" id="CHEBI:65315"/>
        <dbReference type="EC" id="5.4.99.12"/>
    </reaction>
</comment>
<evidence type="ECO:0000313" key="8">
    <source>
        <dbReference type="Proteomes" id="UP000217696"/>
    </source>
</evidence>
<evidence type="ECO:0000256" key="3">
    <source>
        <dbReference type="ARBA" id="ARBA00023235"/>
    </source>
</evidence>
<feature type="domain" description="Pseudouridine synthase I TruA alpha/beta" evidence="6">
    <location>
        <begin position="11"/>
        <end position="106"/>
    </location>
</feature>
<name>A0A0U5AQH5_9BACL</name>
<comment type="function">
    <text evidence="4">Formation of pseudouridine at positions 38, 39 and 40 in the anticodon stem and loop of transfer RNAs.</text>
</comment>